<sequence length="393" mass="44987">MNAPFHVTCAIPRSGRTLNNFLQKLTVLGVSFEEIDAILQILSQSKSRSSLKLEEALNFLDEVRSKAPNCFSVFVDRKRFHRPYRLGFLGYDWQIGPYRLRVEGEEPHNGSSLIRLDEVDFTVVGLDELLSMTQYYLRDPSRVTKWGMYNYHLEKPTGIRVAGSAMLCSYNEVLKTEIQDIVGFFLISKVSERKHPLNLKTLSRFGQQVFVKGRYTGIVMAAYPKLNIVSVEDVENAVLAGEKGCVGLEIVQSGSTVKRKGLFIHGGPLFLSESLYVVDYDRYVSSEALQNVVELLNPVGYFEEVRLKQFAKWYRALEINLANAWMGKPPITELFCENSDSEQGLRPYRLKTRHWKPSDTYQRDQALQGSERAHKQLLGFYQKICEEYPIVNV</sequence>
<accession>A0A2D6YM74</accession>
<gene>
    <name evidence="1" type="ORF">CMN54_12280</name>
</gene>
<protein>
    <submittedName>
        <fullName evidence="1">Uncharacterized protein</fullName>
    </submittedName>
</protein>
<dbReference type="EMBL" id="NZEX01000142">
    <property type="protein sequence ID" value="MAH64195.1"/>
    <property type="molecule type" value="Genomic_DNA"/>
</dbReference>
<dbReference type="Proteomes" id="UP000226525">
    <property type="component" value="Unassembled WGS sequence"/>
</dbReference>
<name>A0A2D6YM74_9DELT</name>
<comment type="caution">
    <text evidence="1">The sequence shown here is derived from an EMBL/GenBank/DDBJ whole genome shotgun (WGS) entry which is preliminary data.</text>
</comment>
<evidence type="ECO:0000313" key="1">
    <source>
        <dbReference type="EMBL" id="MAH64195.1"/>
    </source>
</evidence>
<evidence type="ECO:0000313" key="2">
    <source>
        <dbReference type="Proteomes" id="UP000226525"/>
    </source>
</evidence>
<dbReference type="AlphaFoldDB" id="A0A2D6YM74"/>
<organism evidence="1 2">
    <name type="scientific">SAR324 cluster bacterium</name>
    <dbReference type="NCBI Taxonomy" id="2024889"/>
    <lineage>
        <taxon>Bacteria</taxon>
        <taxon>Deltaproteobacteria</taxon>
        <taxon>SAR324 cluster</taxon>
    </lineage>
</organism>
<reference evidence="2" key="1">
    <citation type="submission" date="2017-09" db="EMBL/GenBank/DDBJ databases">
        <title>The Reconstruction of 2,631 Draft Metagenome-Assembled Genomes from the Global Oceans.</title>
        <authorList>
            <person name="Tully B.J."/>
            <person name="Graham E.D."/>
            <person name="Heidelberg J.F."/>
        </authorList>
    </citation>
    <scope>NUCLEOTIDE SEQUENCE [LARGE SCALE GENOMIC DNA]</scope>
</reference>
<proteinExistence type="predicted"/>